<keyword evidence="1" id="KW-0472">Membrane</keyword>
<protein>
    <submittedName>
        <fullName evidence="2">Uncharacterized protein</fullName>
    </submittedName>
</protein>
<keyword evidence="1" id="KW-1133">Transmembrane helix</keyword>
<evidence type="ECO:0000256" key="1">
    <source>
        <dbReference type="SAM" id="Phobius"/>
    </source>
</evidence>
<dbReference type="EMBL" id="CAXKWB010051508">
    <property type="protein sequence ID" value="CAL4171512.1"/>
    <property type="molecule type" value="Genomic_DNA"/>
</dbReference>
<organism evidence="2 3">
    <name type="scientific">Meganyctiphanes norvegica</name>
    <name type="common">Northern krill</name>
    <name type="synonym">Thysanopoda norvegica</name>
    <dbReference type="NCBI Taxonomy" id="48144"/>
    <lineage>
        <taxon>Eukaryota</taxon>
        <taxon>Metazoa</taxon>
        <taxon>Ecdysozoa</taxon>
        <taxon>Arthropoda</taxon>
        <taxon>Crustacea</taxon>
        <taxon>Multicrustacea</taxon>
        <taxon>Malacostraca</taxon>
        <taxon>Eumalacostraca</taxon>
        <taxon>Eucarida</taxon>
        <taxon>Euphausiacea</taxon>
        <taxon>Euphausiidae</taxon>
        <taxon>Meganyctiphanes</taxon>
    </lineage>
</organism>
<dbReference type="Proteomes" id="UP001497623">
    <property type="component" value="Unassembled WGS sequence"/>
</dbReference>
<name>A0AAV2S7K9_MEGNR</name>
<reference evidence="2 3" key="1">
    <citation type="submission" date="2024-05" db="EMBL/GenBank/DDBJ databases">
        <authorList>
            <person name="Wallberg A."/>
        </authorList>
    </citation>
    <scope>NUCLEOTIDE SEQUENCE [LARGE SCALE GENOMIC DNA]</scope>
</reference>
<dbReference type="AlphaFoldDB" id="A0AAV2S7K9"/>
<gene>
    <name evidence="2" type="ORF">MNOR_LOCUS34131</name>
</gene>
<evidence type="ECO:0000313" key="2">
    <source>
        <dbReference type="EMBL" id="CAL4171512.1"/>
    </source>
</evidence>
<sequence length="276" mass="30972">MSSRGPAQVNQVHKVDTGTGTQVVIDAVGQPGARRGSSGYRVLPRSSLTSSYGCQIEFSNNTNPAVFEYISQRNLTLWLWTTKPQTNFTMSFVLDGDRGTSGSVTFRTNAKDNSWRKATIIWPKPEYNFSIMTGGIVEWLHDGAWVKESSDLSGVQFHHKDQIMELHIISNTNMIWTTADPNTHELDDCPEKEKVMHVSLVILGYDKYNSDKPSKETRGTREAWIAAGIALLVVLVLASLLALFITLYCRRVRKQNDLEGEDNNLNLSEPIRYDST</sequence>
<keyword evidence="1" id="KW-0812">Transmembrane</keyword>
<feature type="transmembrane region" description="Helical" evidence="1">
    <location>
        <begin position="223"/>
        <end position="248"/>
    </location>
</feature>
<accession>A0AAV2S7K9</accession>
<keyword evidence="3" id="KW-1185">Reference proteome</keyword>
<evidence type="ECO:0000313" key="3">
    <source>
        <dbReference type="Proteomes" id="UP001497623"/>
    </source>
</evidence>
<comment type="caution">
    <text evidence="2">The sequence shown here is derived from an EMBL/GenBank/DDBJ whole genome shotgun (WGS) entry which is preliminary data.</text>
</comment>
<proteinExistence type="predicted"/>